<feature type="domain" description="Glutamine amidotransferase" evidence="1">
    <location>
        <begin position="28"/>
        <end position="187"/>
    </location>
</feature>
<dbReference type="CDD" id="cd01741">
    <property type="entry name" value="GATase1_1"/>
    <property type="match status" value="1"/>
</dbReference>
<dbReference type="PANTHER" id="PTHR42695:SF5">
    <property type="entry name" value="GLUTAMINE AMIDOTRANSFERASE YLR126C-RELATED"/>
    <property type="match status" value="1"/>
</dbReference>
<dbReference type="EC" id="6.3.5.2" evidence="2"/>
<dbReference type="InterPro" id="IPR017926">
    <property type="entry name" value="GATASE"/>
</dbReference>
<dbReference type="Proteomes" id="UP000679307">
    <property type="component" value="Chromosome"/>
</dbReference>
<dbReference type="EMBL" id="CP075371">
    <property type="protein sequence ID" value="QVT80223.1"/>
    <property type="molecule type" value="Genomic_DNA"/>
</dbReference>
<proteinExistence type="predicted"/>
<dbReference type="Gene3D" id="3.40.50.880">
    <property type="match status" value="1"/>
</dbReference>
<dbReference type="PROSITE" id="PS51273">
    <property type="entry name" value="GATASE_TYPE_1"/>
    <property type="match status" value="1"/>
</dbReference>
<evidence type="ECO:0000313" key="2">
    <source>
        <dbReference type="EMBL" id="QVT80223.1"/>
    </source>
</evidence>
<reference evidence="2 3" key="1">
    <citation type="submission" date="2021-05" db="EMBL/GenBank/DDBJ databases">
        <title>Complete genome of Nocardioides aquaticus KCTC 9944T isolated from meromictic and hypersaline Ekho Lake, Antarctica.</title>
        <authorList>
            <person name="Hwang K."/>
            <person name="Kim K.M."/>
            <person name="Choe H."/>
        </authorList>
    </citation>
    <scope>NUCLEOTIDE SEQUENCE [LARGE SCALE GENOMIC DNA]</scope>
    <source>
        <strain evidence="2 3">KCTC 9944</strain>
    </source>
</reference>
<organism evidence="2 3">
    <name type="scientific">Nocardioides aquaticus</name>
    <dbReference type="NCBI Taxonomy" id="160826"/>
    <lineage>
        <taxon>Bacteria</taxon>
        <taxon>Bacillati</taxon>
        <taxon>Actinomycetota</taxon>
        <taxon>Actinomycetes</taxon>
        <taxon>Propionibacteriales</taxon>
        <taxon>Nocardioidaceae</taxon>
        <taxon>Nocardioides</taxon>
    </lineage>
</organism>
<dbReference type="SUPFAM" id="SSF52317">
    <property type="entry name" value="Class I glutamine amidotransferase-like"/>
    <property type="match status" value="1"/>
</dbReference>
<dbReference type="InterPro" id="IPR044992">
    <property type="entry name" value="ChyE-like"/>
</dbReference>
<dbReference type="Pfam" id="PF00117">
    <property type="entry name" value="GATase"/>
    <property type="match status" value="1"/>
</dbReference>
<keyword evidence="3" id="KW-1185">Reference proteome</keyword>
<dbReference type="GO" id="GO:0003922">
    <property type="term" value="F:GMP synthase (glutamine-hydrolyzing) activity"/>
    <property type="evidence" value="ECO:0007669"/>
    <property type="project" value="UniProtKB-EC"/>
</dbReference>
<accession>A0ABX8ENL9</accession>
<evidence type="ECO:0000313" key="3">
    <source>
        <dbReference type="Proteomes" id="UP000679307"/>
    </source>
</evidence>
<sequence>MSAGAAVRVLVVEHEDDAPAAWVGRWLVDAGAELDVRRPYLGQALPVDLADHDALLVLGGEMGATDDDVPWIVPTKELIARAAADGVPTLGICLGHQLCTVALGGAVVRNPRGQQMGVLDVGWAEDASADPLLGAVADAALAVHWNSDVVTEVPDGARVLARAPGGEVQAVRLAPSVWGVQPHPEVDEEVVASWAPFSRAVHGDGPVDEALAGIAAARDELHASWRPLAAALVRLAGDRR</sequence>
<name>A0ABX8ENL9_9ACTN</name>
<dbReference type="InterPro" id="IPR029062">
    <property type="entry name" value="Class_I_gatase-like"/>
</dbReference>
<protein>
    <submittedName>
        <fullName evidence="2">GMP synthase [glutamine-hydrolyzing]</fullName>
        <ecNumber evidence="2">6.3.5.2</ecNumber>
    </submittedName>
</protein>
<dbReference type="PANTHER" id="PTHR42695">
    <property type="entry name" value="GLUTAMINE AMIDOTRANSFERASE YLR126C-RELATED"/>
    <property type="match status" value="1"/>
</dbReference>
<keyword evidence="2" id="KW-0436">Ligase</keyword>
<dbReference type="RefSeq" id="WP_214055803.1">
    <property type="nucleotide sequence ID" value="NZ_BAAAHS010000088.1"/>
</dbReference>
<gene>
    <name evidence="2" type="primary">guaA_2</name>
    <name evidence="2" type="ORF">ENKNEFLB_02614</name>
</gene>
<evidence type="ECO:0000259" key="1">
    <source>
        <dbReference type="Pfam" id="PF00117"/>
    </source>
</evidence>